<proteinExistence type="predicted"/>
<comment type="subcellular location">
    <subcellularLocation>
        <location evidence="1">Virion</location>
    </subcellularLocation>
</comment>
<dbReference type="Gramene" id="KOM30981">
    <property type="protein sequence ID" value="KOM30981"/>
    <property type="gene ID" value="LR48_Vigan01g053600"/>
</dbReference>
<dbReference type="Pfam" id="PF03216">
    <property type="entry name" value="Rhabdo_ncap_2"/>
    <property type="match status" value="1"/>
</dbReference>
<dbReference type="EMBL" id="CM003371">
    <property type="protein sequence ID" value="KOM30981.1"/>
    <property type="molecule type" value="Genomic_DNA"/>
</dbReference>
<feature type="compositionally biased region" description="Polar residues" evidence="2">
    <location>
        <begin position="31"/>
        <end position="40"/>
    </location>
</feature>
<evidence type="ECO:0000256" key="2">
    <source>
        <dbReference type="SAM" id="MobiDB-lite"/>
    </source>
</evidence>
<sequence length="194" mass="22075">MINGSPSSSGGSGQQQSTQAPTYSGIRPPTITATQSSTPNGEILFRQLTPDLPENFSAIMKRTFQGDTGTRDFPDDKLRGKKAIRLIPLEDNQVCRLVIYSELIEPQIDALETAFLLHESKDGRYRRQMWKYANLFDITFLKPIQTKSCSRFVFILACILKNDSPAAISRILEIKQFEKFSQSDRRGWKMDQDY</sequence>
<dbReference type="Proteomes" id="UP000053144">
    <property type="component" value="Chromosome 1"/>
</dbReference>
<feature type="region of interest" description="Disordered" evidence="2">
    <location>
        <begin position="1"/>
        <end position="40"/>
    </location>
</feature>
<dbReference type="AlphaFoldDB" id="A0A0L9TKI2"/>
<name>A0A0L9TKI2_PHAAN</name>
<organism evidence="3 4">
    <name type="scientific">Phaseolus angularis</name>
    <name type="common">Azuki bean</name>
    <name type="synonym">Vigna angularis</name>
    <dbReference type="NCBI Taxonomy" id="3914"/>
    <lineage>
        <taxon>Eukaryota</taxon>
        <taxon>Viridiplantae</taxon>
        <taxon>Streptophyta</taxon>
        <taxon>Embryophyta</taxon>
        <taxon>Tracheophyta</taxon>
        <taxon>Spermatophyta</taxon>
        <taxon>Magnoliopsida</taxon>
        <taxon>eudicotyledons</taxon>
        <taxon>Gunneridae</taxon>
        <taxon>Pentapetalae</taxon>
        <taxon>rosids</taxon>
        <taxon>fabids</taxon>
        <taxon>Fabales</taxon>
        <taxon>Fabaceae</taxon>
        <taxon>Papilionoideae</taxon>
        <taxon>50 kb inversion clade</taxon>
        <taxon>NPAAA clade</taxon>
        <taxon>indigoferoid/millettioid clade</taxon>
        <taxon>Phaseoleae</taxon>
        <taxon>Vigna</taxon>
    </lineage>
</organism>
<gene>
    <name evidence="3" type="ORF">LR48_Vigan01g053600</name>
</gene>
<evidence type="ECO:0000313" key="3">
    <source>
        <dbReference type="EMBL" id="KOM30981.1"/>
    </source>
</evidence>
<evidence type="ECO:0000256" key="1">
    <source>
        <dbReference type="ARBA" id="ARBA00004328"/>
    </source>
</evidence>
<protein>
    <submittedName>
        <fullName evidence="3">Uncharacterized protein</fullName>
    </submittedName>
</protein>
<dbReference type="InterPro" id="IPR004902">
    <property type="entry name" value="Rhabdo_ncap_2"/>
</dbReference>
<evidence type="ECO:0000313" key="4">
    <source>
        <dbReference type="Proteomes" id="UP000053144"/>
    </source>
</evidence>
<reference evidence="4" key="1">
    <citation type="journal article" date="2015" name="Proc. Natl. Acad. Sci. U.S.A.">
        <title>Genome sequencing of adzuki bean (Vigna angularis) provides insight into high starch and low fat accumulation and domestication.</title>
        <authorList>
            <person name="Yang K."/>
            <person name="Tian Z."/>
            <person name="Chen C."/>
            <person name="Luo L."/>
            <person name="Zhao B."/>
            <person name="Wang Z."/>
            <person name="Yu L."/>
            <person name="Li Y."/>
            <person name="Sun Y."/>
            <person name="Li W."/>
            <person name="Chen Y."/>
            <person name="Li Y."/>
            <person name="Zhang Y."/>
            <person name="Ai D."/>
            <person name="Zhao J."/>
            <person name="Shang C."/>
            <person name="Ma Y."/>
            <person name="Wu B."/>
            <person name="Wang M."/>
            <person name="Gao L."/>
            <person name="Sun D."/>
            <person name="Zhang P."/>
            <person name="Guo F."/>
            <person name="Wang W."/>
            <person name="Li Y."/>
            <person name="Wang J."/>
            <person name="Varshney R.K."/>
            <person name="Wang J."/>
            <person name="Ling H.Q."/>
            <person name="Wan P."/>
        </authorList>
    </citation>
    <scope>NUCLEOTIDE SEQUENCE</scope>
    <source>
        <strain evidence="4">cv. Jingnong 6</strain>
    </source>
</reference>
<accession>A0A0L9TKI2</accession>
<feature type="compositionally biased region" description="Low complexity" evidence="2">
    <location>
        <begin position="1"/>
        <end position="19"/>
    </location>
</feature>
<dbReference type="STRING" id="3914.A0A0L9TKI2"/>